<accession>A0A6A5AE08</accession>
<reference evidence="1 2" key="1">
    <citation type="submission" date="2019-06" db="EMBL/GenBank/DDBJ databases">
        <title>Genomics analysis of Aphanomyces spp. identifies a new class of oomycete effector associated with host adaptation.</title>
        <authorList>
            <person name="Gaulin E."/>
        </authorList>
    </citation>
    <scope>NUCLEOTIDE SEQUENCE [LARGE SCALE GENOMIC DNA]</scope>
    <source>
        <strain evidence="1 2">E</strain>
    </source>
</reference>
<evidence type="ECO:0000313" key="1">
    <source>
        <dbReference type="EMBL" id="KAF0738976.1"/>
    </source>
</evidence>
<evidence type="ECO:0000313" key="2">
    <source>
        <dbReference type="Proteomes" id="UP000469452"/>
    </source>
</evidence>
<dbReference type="EMBL" id="VJMI01014683">
    <property type="protein sequence ID" value="KAF0738976.1"/>
    <property type="molecule type" value="Genomic_DNA"/>
</dbReference>
<proteinExistence type="predicted"/>
<dbReference type="VEuPathDB" id="FungiDB:H257_17361"/>
<dbReference type="Proteomes" id="UP000469452">
    <property type="component" value="Unassembled WGS sequence"/>
</dbReference>
<dbReference type="AlphaFoldDB" id="A0A6A5AE08"/>
<feature type="non-terminal residue" evidence="1">
    <location>
        <position position="99"/>
    </location>
</feature>
<sequence length="99" mass="11656">MERIHHLDSVFVQGLSLFFTNFFRHHIRVIEQPITRPSDEAHIALLTGFQYLVSISEVDDDNIFKICLDYWHLLTRDLYSIDQTQAQSHGMNVLALTRR</sequence>
<gene>
    <name evidence="1" type="ORF">AaE_008828</name>
</gene>
<protein>
    <submittedName>
        <fullName evidence="1">Uncharacterized protein</fullName>
    </submittedName>
</protein>
<dbReference type="Pfam" id="PF18777">
    <property type="entry name" value="CRM1_repeat"/>
    <property type="match status" value="1"/>
</dbReference>
<name>A0A6A5AE08_APHAT</name>
<organism evidence="1 2">
    <name type="scientific">Aphanomyces astaci</name>
    <name type="common">Crayfish plague agent</name>
    <dbReference type="NCBI Taxonomy" id="112090"/>
    <lineage>
        <taxon>Eukaryota</taxon>
        <taxon>Sar</taxon>
        <taxon>Stramenopiles</taxon>
        <taxon>Oomycota</taxon>
        <taxon>Saprolegniomycetes</taxon>
        <taxon>Saprolegniales</taxon>
        <taxon>Verrucalvaceae</taxon>
        <taxon>Aphanomyces</taxon>
    </lineage>
</organism>
<dbReference type="InterPro" id="IPR011989">
    <property type="entry name" value="ARM-like"/>
</dbReference>
<dbReference type="Gene3D" id="1.25.10.10">
    <property type="entry name" value="Leucine-rich Repeat Variant"/>
    <property type="match status" value="1"/>
</dbReference>
<dbReference type="InterPro" id="IPR041123">
    <property type="entry name" value="CRM1_repeat"/>
</dbReference>
<comment type="caution">
    <text evidence="1">The sequence shown here is derived from an EMBL/GenBank/DDBJ whole genome shotgun (WGS) entry which is preliminary data.</text>
</comment>